<protein>
    <submittedName>
        <fullName evidence="7">4,5-DOPA dioxygenase extradiol-like protein</fullName>
    </submittedName>
</protein>
<dbReference type="EMBL" id="LUGG01000004">
    <property type="protein sequence ID" value="OBZ75293.1"/>
    <property type="molecule type" value="Genomic_DNA"/>
</dbReference>
<keyword evidence="8" id="KW-1185">Reference proteome</keyword>
<evidence type="ECO:0000256" key="1">
    <source>
        <dbReference type="ARBA" id="ARBA00001947"/>
    </source>
</evidence>
<evidence type="ECO:0000256" key="5">
    <source>
        <dbReference type="ARBA" id="ARBA00023002"/>
    </source>
</evidence>
<reference evidence="7 8" key="1">
    <citation type="submission" date="2016-03" db="EMBL/GenBank/DDBJ databases">
        <title>Whole genome sequencing of Grifola frondosa 9006-11.</title>
        <authorList>
            <person name="Min B."/>
            <person name="Park H."/>
            <person name="Kim J.-G."/>
            <person name="Cho H."/>
            <person name="Oh Y.-L."/>
            <person name="Kong W.-S."/>
            <person name="Choi I.-G."/>
        </authorList>
    </citation>
    <scope>NUCLEOTIDE SEQUENCE [LARGE SCALE GENOMIC DNA]</scope>
    <source>
        <strain evidence="7 8">9006-11</strain>
    </source>
</reference>
<gene>
    <name evidence="7" type="ORF">A0H81_04468</name>
</gene>
<organism evidence="7 8">
    <name type="scientific">Grifola frondosa</name>
    <name type="common">Maitake</name>
    <name type="synonym">Polyporus frondosus</name>
    <dbReference type="NCBI Taxonomy" id="5627"/>
    <lineage>
        <taxon>Eukaryota</taxon>
        <taxon>Fungi</taxon>
        <taxon>Dikarya</taxon>
        <taxon>Basidiomycota</taxon>
        <taxon>Agaricomycotina</taxon>
        <taxon>Agaricomycetes</taxon>
        <taxon>Polyporales</taxon>
        <taxon>Grifolaceae</taxon>
        <taxon>Grifola</taxon>
    </lineage>
</organism>
<dbReference type="PANTHER" id="PTHR30096">
    <property type="entry name" value="4,5-DOPA DIOXYGENASE EXTRADIOL-LIKE PROTEIN"/>
    <property type="match status" value="1"/>
</dbReference>
<keyword evidence="4" id="KW-0862">Zinc</keyword>
<dbReference type="OrthoDB" id="7396853at2759"/>
<evidence type="ECO:0000256" key="3">
    <source>
        <dbReference type="ARBA" id="ARBA00022723"/>
    </source>
</evidence>
<sequence length="325" mass="35560">MSGVNGTTPVLPKNQVEWRKALDELPSTPDKIPAFFFGHGSPMLSFPESDSGGWGAAIKHHGPKGPLATFLKDFGPALLSKYRPKAIVVFSAHWETVGERVVTDYGDENPLLMDYYGFQPELYRLKFKSRGDSALSKRLVELYKDAGYLARTTSKLESRGEDGRGFSGPGLDHGVFIPFRLMFGEEFMGTPIVEVSIDGSLSPEKNWALGTVVEQLRHEGILILSGGLLVHNLRDMSSFSEESASSLVKDFDKSILNAVTVPDAEARKAAMSAHSSTTEIKGSCHSPLIPSLQDWTGFKTLYFCPSSNHRQAANTSGEQAFIART</sequence>
<evidence type="ECO:0000256" key="4">
    <source>
        <dbReference type="ARBA" id="ARBA00022833"/>
    </source>
</evidence>
<comment type="similarity">
    <text evidence="2">Belongs to the DODA-type extradiol aromatic ring-opening dioxygenase family.</text>
</comment>
<evidence type="ECO:0000259" key="6">
    <source>
        <dbReference type="Pfam" id="PF02900"/>
    </source>
</evidence>
<dbReference type="STRING" id="5627.A0A1C7MEF5"/>
<dbReference type="OMA" id="HWETEGG"/>
<feature type="domain" description="Extradiol ring-cleavage dioxygenase class III enzyme subunit B" evidence="6">
    <location>
        <begin position="34"/>
        <end position="258"/>
    </location>
</feature>
<accession>A0A1C7MEF5</accession>
<comment type="cofactor">
    <cofactor evidence="1">
        <name>Zn(2+)</name>
        <dbReference type="ChEBI" id="CHEBI:29105"/>
    </cofactor>
</comment>
<dbReference type="GO" id="GO:0008270">
    <property type="term" value="F:zinc ion binding"/>
    <property type="evidence" value="ECO:0007669"/>
    <property type="project" value="InterPro"/>
</dbReference>
<evidence type="ECO:0000256" key="2">
    <source>
        <dbReference type="ARBA" id="ARBA00007581"/>
    </source>
</evidence>
<keyword evidence="5" id="KW-0560">Oxidoreductase</keyword>
<dbReference type="InterPro" id="IPR014436">
    <property type="entry name" value="Extradiol_dOase_DODA"/>
</dbReference>
<dbReference type="GO" id="GO:0016702">
    <property type="term" value="F:oxidoreductase activity, acting on single donors with incorporation of molecular oxygen, incorporation of two atoms of oxygen"/>
    <property type="evidence" value="ECO:0007669"/>
    <property type="project" value="UniProtKB-ARBA"/>
</dbReference>
<keyword evidence="7" id="KW-0223">Dioxygenase</keyword>
<dbReference type="CDD" id="cd07363">
    <property type="entry name" value="45_DOPA_Dioxygenase"/>
    <property type="match status" value="1"/>
</dbReference>
<dbReference type="InterPro" id="IPR004183">
    <property type="entry name" value="Xdiol_dOase_suB"/>
</dbReference>
<dbReference type="AlphaFoldDB" id="A0A1C7MEF5"/>
<keyword evidence="3" id="KW-0479">Metal-binding</keyword>
<evidence type="ECO:0000313" key="7">
    <source>
        <dbReference type="EMBL" id="OBZ75293.1"/>
    </source>
</evidence>
<dbReference type="GO" id="GO:0008198">
    <property type="term" value="F:ferrous iron binding"/>
    <property type="evidence" value="ECO:0007669"/>
    <property type="project" value="InterPro"/>
</dbReference>
<dbReference type="Pfam" id="PF02900">
    <property type="entry name" value="LigB"/>
    <property type="match status" value="1"/>
</dbReference>
<name>A0A1C7MEF5_GRIFR</name>
<dbReference type="SUPFAM" id="SSF53213">
    <property type="entry name" value="LigB-like"/>
    <property type="match status" value="1"/>
</dbReference>
<proteinExistence type="inferred from homology"/>
<dbReference type="PANTHER" id="PTHR30096:SF0">
    <property type="entry name" value="4,5-DOPA DIOXYGENASE EXTRADIOL-LIKE PROTEIN"/>
    <property type="match status" value="1"/>
</dbReference>
<comment type="caution">
    <text evidence="7">The sequence shown here is derived from an EMBL/GenBank/DDBJ whole genome shotgun (WGS) entry which is preliminary data.</text>
</comment>
<dbReference type="Gene3D" id="3.40.830.10">
    <property type="entry name" value="LigB-like"/>
    <property type="match status" value="1"/>
</dbReference>
<dbReference type="Proteomes" id="UP000092993">
    <property type="component" value="Unassembled WGS sequence"/>
</dbReference>
<evidence type="ECO:0000313" key="8">
    <source>
        <dbReference type="Proteomes" id="UP000092993"/>
    </source>
</evidence>